<feature type="non-terminal residue" evidence="2">
    <location>
        <position position="72"/>
    </location>
</feature>
<evidence type="ECO:0000313" key="2">
    <source>
        <dbReference type="EMBL" id="KKM08509.1"/>
    </source>
</evidence>
<dbReference type="InterPro" id="IPR027417">
    <property type="entry name" value="P-loop_NTPase"/>
</dbReference>
<dbReference type="Gene3D" id="3.40.50.300">
    <property type="entry name" value="P-loop containing nucleotide triphosphate hydrolases"/>
    <property type="match status" value="1"/>
</dbReference>
<accession>A0A0F9HZD3</accession>
<comment type="caution">
    <text evidence="2">The sequence shown here is derived from an EMBL/GenBank/DDBJ whole genome shotgun (WGS) entry which is preliminary data.</text>
</comment>
<gene>
    <name evidence="2" type="ORF">LCGC14_1723880</name>
</gene>
<evidence type="ECO:0000259" key="1">
    <source>
        <dbReference type="Pfam" id="PF04851"/>
    </source>
</evidence>
<organism evidence="2">
    <name type="scientific">marine sediment metagenome</name>
    <dbReference type="NCBI Taxonomy" id="412755"/>
    <lineage>
        <taxon>unclassified sequences</taxon>
        <taxon>metagenomes</taxon>
        <taxon>ecological metagenomes</taxon>
    </lineage>
</organism>
<dbReference type="GO" id="GO:0003677">
    <property type="term" value="F:DNA binding"/>
    <property type="evidence" value="ECO:0007669"/>
    <property type="project" value="InterPro"/>
</dbReference>
<sequence>MKLDPIKKKRQDEIVESWWNNNGKGTLEAVTGFGKTVVGLMASRKVQKIDIGHILVVVPTLYLQNQWRELLS</sequence>
<name>A0A0F9HZD3_9ZZZZ</name>
<dbReference type="Pfam" id="PF04851">
    <property type="entry name" value="ResIII"/>
    <property type="match status" value="1"/>
</dbReference>
<dbReference type="GO" id="GO:0005524">
    <property type="term" value="F:ATP binding"/>
    <property type="evidence" value="ECO:0007669"/>
    <property type="project" value="InterPro"/>
</dbReference>
<dbReference type="GO" id="GO:0016787">
    <property type="term" value="F:hydrolase activity"/>
    <property type="evidence" value="ECO:0007669"/>
    <property type="project" value="InterPro"/>
</dbReference>
<dbReference type="InterPro" id="IPR006935">
    <property type="entry name" value="Helicase/UvrB_N"/>
</dbReference>
<dbReference type="SUPFAM" id="SSF52540">
    <property type="entry name" value="P-loop containing nucleoside triphosphate hydrolases"/>
    <property type="match status" value="1"/>
</dbReference>
<protein>
    <recommendedName>
        <fullName evidence="1">Helicase/UvrB N-terminal domain-containing protein</fullName>
    </recommendedName>
</protein>
<dbReference type="EMBL" id="LAZR01015553">
    <property type="protein sequence ID" value="KKM08509.1"/>
    <property type="molecule type" value="Genomic_DNA"/>
</dbReference>
<proteinExistence type="predicted"/>
<feature type="domain" description="Helicase/UvrB N-terminal" evidence="1">
    <location>
        <begin position="8"/>
        <end position="69"/>
    </location>
</feature>
<dbReference type="AlphaFoldDB" id="A0A0F9HZD3"/>
<reference evidence="2" key="1">
    <citation type="journal article" date="2015" name="Nature">
        <title>Complex archaea that bridge the gap between prokaryotes and eukaryotes.</title>
        <authorList>
            <person name="Spang A."/>
            <person name="Saw J.H."/>
            <person name="Jorgensen S.L."/>
            <person name="Zaremba-Niedzwiedzka K."/>
            <person name="Martijn J."/>
            <person name="Lind A.E."/>
            <person name="van Eijk R."/>
            <person name="Schleper C."/>
            <person name="Guy L."/>
            <person name="Ettema T.J."/>
        </authorList>
    </citation>
    <scope>NUCLEOTIDE SEQUENCE</scope>
</reference>